<proteinExistence type="predicted"/>
<keyword evidence="6" id="KW-0175">Coiled coil</keyword>
<feature type="region of interest" description="Disordered" evidence="7">
    <location>
        <begin position="1"/>
        <end position="73"/>
    </location>
</feature>
<accession>A0A2Z7BZC1</accession>
<dbReference type="OrthoDB" id="1909330at2759"/>
<evidence type="ECO:0000256" key="6">
    <source>
        <dbReference type="SAM" id="Coils"/>
    </source>
</evidence>
<dbReference type="Gene3D" id="2.40.330.10">
    <property type="entry name" value="DNA-binding pseudobarrel domain"/>
    <property type="match status" value="1"/>
</dbReference>
<evidence type="ECO:0000256" key="1">
    <source>
        <dbReference type="ARBA" id="ARBA00004123"/>
    </source>
</evidence>
<dbReference type="Proteomes" id="UP000250235">
    <property type="component" value="Unassembled WGS sequence"/>
</dbReference>
<keyword evidence="4" id="KW-0804">Transcription</keyword>
<protein>
    <recommendedName>
        <fullName evidence="8">TF-B3 domain-containing protein</fullName>
    </recommendedName>
</protein>
<reference evidence="9 10" key="1">
    <citation type="journal article" date="2015" name="Proc. Natl. Acad. Sci. U.S.A.">
        <title>The resurrection genome of Boea hygrometrica: A blueprint for survival of dehydration.</title>
        <authorList>
            <person name="Xiao L."/>
            <person name="Yang G."/>
            <person name="Zhang L."/>
            <person name="Yang X."/>
            <person name="Zhao S."/>
            <person name="Ji Z."/>
            <person name="Zhou Q."/>
            <person name="Hu M."/>
            <person name="Wang Y."/>
            <person name="Chen M."/>
            <person name="Xu Y."/>
            <person name="Jin H."/>
            <person name="Xiao X."/>
            <person name="Hu G."/>
            <person name="Bao F."/>
            <person name="Hu Y."/>
            <person name="Wan P."/>
            <person name="Li L."/>
            <person name="Deng X."/>
            <person name="Kuang T."/>
            <person name="Xiang C."/>
            <person name="Zhu J.K."/>
            <person name="Oliver M.J."/>
            <person name="He Y."/>
        </authorList>
    </citation>
    <scope>NUCLEOTIDE SEQUENCE [LARGE SCALE GENOMIC DNA]</scope>
    <source>
        <strain evidence="10">cv. XS01</strain>
    </source>
</reference>
<name>A0A2Z7BZC1_9LAMI</name>
<dbReference type="EMBL" id="KV000896">
    <property type="protein sequence ID" value="KZV39754.1"/>
    <property type="molecule type" value="Genomic_DNA"/>
</dbReference>
<keyword evidence="2" id="KW-0805">Transcription regulation</keyword>
<evidence type="ECO:0000256" key="5">
    <source>
        <dbReference type="ARBA" id="ARBA00023242"/>
    </source>
</evidence>
<evidence type="ECO:0000256" key="4">
    <source>
        <dbReference type="ARBA" id="ARBA00023163"/>
    </source>
</evidence>
<comment type="subcellular location">
    <subcellularLocation>
        <location evidence="1">Nucleus</location>
    </subcellularLocation>
</comment>
<dbReference type="GO" id="GO:0003677">
    <property type="term" value="F:DNA binding"/>
    <property type="evidence" value="ECO:0007669"/>
    <property type="project" value="UniProtKB-KW"/>
</dbReference>
<feature type="region of interest" description="Disordered" evidence="7">
    <location>
        <begin position="261"/>
        <end position="308"/>
    </location>
</feature>
<dbReference type="SUPFAM" id="SSF101936">
    <property type="entry name" value="DNA-binding pseudobarrel domain"/>
    <property type="match status" value="1"/>
</dbReference>
<evidence type="ECO:0000313" key="9">
    <source>
        <dbReference type="EMBL" id="KZV39754.1"/>
    </source>
</evidence>
<dbReference type="InterPro" id="IPR015300">
    <property type="entry name" value="DNA-bd_pseudobarrel_sf"/>
</dbReference>
<feature type="compositionally biased region" description="Basic and acidic residues" evidence="7">
    <location>
        <begin position="13"/>
        <end position="45"/>
    </location>
</feature>
<dbReference type="PROSITE" id="PS50863">
    <property type="entry name" value="B3"/>
    <property type="match status" value="1"/>
</dbReference>
<feature type="domain" description="TF-B3" evidence="8">
    <location>
        <begin position="147"/>
        <end position="238"/>
    </location>
</feature>
<evidence type="ECO:0000256" key="2">
    <source>
        <dbReference type="ARBA" id="ARBA00023015"/>
    </source>
</evidence>
<feature type="coiled-coil region" evidence="6">
    <location>
        <begin position="450"/>
        <end position="505"/>
    </location>
</feature>
<dbReference type="InterPro" id="IPR003340">
    <property type="entry name" value="B3_DNA-bd"/>
</dbReference>
<dbReference type="Pfam" id="PF02362">
    <property type="entry name" value="B3"/>
    <property type="match status" value="1"/>
</dbReference>
<sequence>MKLIIVHQNQESRGVEEQVMKKESLDTDHVEDTAAPRSPEDESRKLNSPGREVSPIADSHPSPPLGKRKRKRKELIGEVWTDISRSMRKKKTSVPKFEDGTPDFGGMLASEGNASIGGSSSHAQFKSPTMIRAEEVQSSLGNEQPNFLKVLVRSHVASCFWMGLPVPFCKLHLPNKDTTVVLENETGEEFEIKYIAHKTGLSAGWRKFVAGNKLLEGDVLIFQLIGSCRFKVYIIRANELNEVDGALSLLILDSQTKQSDAEGTIDAQTKKKRRPKSLPLTVVQKKKQKESPVPRIGQPEEHSANDSEEVASEVLECSKFSGSAYHFKDVKSFQEFHIVVHGVCIDLELPEHIRRKYYDLCCSKNTFLHDRLLPGLSSKLASGMIFEAVSTADSIRGCSLTTPRNEFDVWEKSLRSFELLGFKIGFLRSRLRRLVSLSFDSEDAVETRRYFDAKIKRDHAEEEIRNLETKLVGMKELVTKYDVEIENLKMKAENYELKFQEEAESPW</sequence>
<dbReference type="GO" id="GO:0005634">
    <property type="term" value="C:nucleus"/>
    <property type="evidence" value="ECO:0007669"/>
    <property type="project" value="UniProtKB-SubCell"/>
</dbReference>
<keyword evidence="5" id="KW-0539">Nucleus</keyword>
<evidence type="ECO:0000313" key="10">
    <source>
        <dbReference type="Proteomes" id="UP000250235"/>
    </source>
</evidence>
<dbReference type="PANTHER" id="PTHR31391:SF135">
    <property type="entry name" value="B3 DOMAIN-CONTAINING PROTEIN OS01G0234100-LIKE ISOFORM X1"/>
    <property type="match status" value="1"/>
</dbReference>
<dbReference type="SMART" id="SM01019">
    <property type="entry name" value="B3"/>
    <property type="match status" value="1"/>
</dbReference>
<dbReference type="PANTHER" id="PTHR31391">
    <property type="entry name" value="B3 DOMAIN-CONTAINING PROTEIN OS11G0197600-RELATED"/>
    <property type="match status" value="1"/>
</dbReference>
<gene>
    <name evidence="9" type="ORF">F511_08216</name>
</gene>
<organism evidence="9 10">
    <name type="scientific">Dorcoceras hygrometricum</name>
    <dbReference type="NCBI Taxonomy" id="472368"/>
    <lineage>
        <taxon>Eukaryota</taxon>
        <taxon>Viridiplantae</taxon>
        <taxon>Streptophyta</taxon>
        <taxon>Embryophyta</taxon>
        <taxon>Tracheophyta</taxon>
        <taxon>Spermatophyta</taxon>
        <taxon>Magnoliopsida</taxon>
        <taxon>eudicotyledons</taxon>
        <taxon>Gunneridae</taxon>
        <taxon>Pentapetalae</taxon>
        <taxon>asterids</taxon>
        <taxon>lamiids</taxon>
        <taxon>Lamiales</taxon>
        <taxon>Gesneriaceae</taxon>
        <taxon>Didymocarpoideae</taxon>
        <taxon>Trichosporeae</taxon>
        <taxon>Loxocarpinae</taxon>
        <taxon>Dorcoceras</taxon>
    </lineage>
</organism>
<keyword evidence="10" id="KW-1185">Reference proteome</keyword>
<evidence type="ECO:0000256" key="3">
    <source>
        <dbReference type="ARBA" id="ARBA00023125"/>
    </source>
</evidence>
<keyword evidence="3" id="KW-0238">DNA-binding</keyword>
<evidence type="ECO:0000256" key="7">
    <source>
        <dbReference type="SAM" id="MobiDB-lite"/>
    </source>
</evidence>
<dbReference type="AlphaFoldDB" id="A0A2Z7BZC1"/>
<evidence type="ECO:0000259" key="8">
    <source>
        <dbReference type="PROSITE" id="PS50863"/>
    </source>
</evidence>
<dbReference type="CDD" id="cd10017">
    <property type="entry name" value="B3_DNA"/>
    <property type="match status" value="1"/>
</dbReference>
<dbReference type="InterPro" id="IPR044837">
    <property type="entry name" value="REM16-like"/>
</dbReference>